<proteinExistence type="predicted"/>
<comment type="caution">
    <text evidence="1">The sequence shown here is derived from an EMBL/GenBank/DDBJ whole genome shotgun (WGS) entry which is preliminary data.</text>
</comment>
<dbReference type="Proteomes" id="UP000762676">
    <property type="component" value="Unassembled WGS sequence"/>
</dbReference>
<keyword evidence="2" id="KW-1185">Reference proteome</keyword>
<organism evidence="1 2">
    <name type="scientific">Elysia marginata</name>
    <dbReference type="NCBI Taxonomy" id="1093978"/>
    <lineage>
        <taxon>Eukaryota</taxon>
        <taxon>Metazoa</taxon>
        <taxon>Spiralia</taxon>
        <taxon>Lophotrochozoa</taxon>
        <taxon>Mollusca</taxon>
        <taxon>Gastropoda</taxon>
        <taxon>Heterobranchia</taxon>
        <taxon>Euthyneura</taxon>
        <taxon>Panpulmonata</taxon>
        <taxon>Sacoglossa</taxon>
        <taxon>Placobranchoidea</taxon>
        <taxon>Plakobranchidae</taxon>
        <taxon>Elysia</taxon>
    </lineage>
</organism>
<reference evidence="1 2" key="1">
    <citation type="journal article" date="2021" name="Elife">
        <title>Chloroplast acquisition without the gene transfer in kleptoplastic sea slugs, Plakobranchus ocellatus.</title>
        <authorList>
            <person name="Maeda T."/>
            <person name="Takahashi S."/>
            <person name="Yoshida T."/>
            <person name="Shimamura S."/>
            <person name="Takaki Y."/>
            <person name="Nagai Y."/>
            <person name="Toyoda A."/>
            <person name="Suzuki Y."/>
            <person name="Arimoto A."/>
            <person name="Ishii H."/>
            <person name="Satoh N."/>
            <person name="Nishiyama T."/>
            <person name="Hasebe M."/>
            <person name="Maruyama T."/>
            <person name="Minagawa J."/>
            <person name="Obokata J."/>
            <person name="Shigenobu S."/>
        </authorList>
    </citation>
    <scope>NUCLEOTIDE SEQUENCE [LARGE SCALE GENOMIC DNA]</scope>
</reference>
<dbReference type="EMBL" id="BMAT01012617">
    <property type="protein sequence ID" value="GFR95538.1"/>
    <property type="molecule type" value="Genomic_DNA"/>
</dbReference>
<sequence length="70" mass="7669">MLPGYVGRSLHLCGQADHNDKLTNSKLIHVNIPLEVSDNREEDVGPGSYDVKDNGVIKPAKSFGLKINRP</sequence>
<evidence type="ECO:0000313" key="1">
    <source>
        <dbReference type="EMBL" id="GFR95538.1"/>
    </source>
</evidence>
<protein>
    <submittedName>
        <fullName evidence="1">Uncharacterized protein</fullName>
    </submittedName>
</protein>
<accession>A0AAV4HES3</accession>
<dbReference type="AlphaFoldDB" id="A0AAV4HES3"/>
<name>A0AAV4HES3_9GAST</name>
<feature type="non-terminal residue" evidence="1">
    <location>
        <position position="70"/>
    </location>
</feature>
<evidence type="ECO:0000313" key="2">
    <source>
        <dbReference type="Proteomes" id="UP000762676"/>
    </source>
</evidence>
<gene>
    <name evidence="1" type="ORF">ElyMa_006275500</name>
</gene>